<name>A0A8K0J6E9_9HYPO</name>
<dbReference type="EMBL" id="SRPY01000901">
    <property type="protein sequence ID" value="KAG5916325.1"/>
    <property type="molecule type" value="Genomic_DNA"/>
</dbReference>
<accession>A0A8K0J6E9</accession>
<evidence type="ECO:0000313" key="2">
    <source>
        <dbReference type="Proteomes" id="UP000811619"/>
    </source>
</evidence>
<dbReference type="Proteomes" id="UP000811619">
    <property type="component" value="Unassembled WGS sequence"/>
</dbReference>
<reference evidence="1" key="1">
    <citation type="journal article" date="2020" name="bioRxiv">
        <title>Whole genome comparisons of ergot fungi reveals the divergence and evolution of species within the genus Claviceps are the result of varying mechanisms driving genome evolution and host range expansion.</title>
        <authorList>
            <person name="Wyka S.A."/>
            <person name="Mondo S.J."/>
            <person name="Liu M."/>
            <person name="Dettman J."/>
            <person name="Nalam V."/>
            <person name="Broders K.D."/>
        </authorList>
    </citation>
    <scope>NUCLEOTIDE SEQUENCE</scope>
    <source>
        <strain evidence="1">CCC 489</strain>
    </source>
</reference>
<evidence type="ECO:0000313" key="1">
    <source>
        <dbReference type="EMBL" id="KAG5916325.1"/>
    </source>
</evidence>
<dbReference type="OrthoDB" id="4960548at2759"/>
<dbReference type="CDD" id="cd00167">
    <property type="entry name" value="SANT"/>
    <property type="match status" value="1"/>
</dbReference>
<keyword evidence="2" id="KW-1185">Reference proteome</keyword>
<protein>
    <submittedName>
        <fullName evidence="1">Uncharacterized protein</fullName>
    </submittedName>
</protein>
<organism evidence="1 2">
    <name type="scientific">Claviceps africana</name>
    <dbReference type="NCBI Taxonomy" id="83212"/>
    <lineage>
        <taxon>Eukaryota</taxon>
        <taxon>Fungi</taxon>
        <taxon>Dikarya</taxon>
        <taxon>Ascomycota</taxon>
        <taxon>Pezizomycotina</taxon>
        <taxon>Sordariomycetes</taxon>
        <taxon>Hypocreomycetidae</taxon>
        <taxon>Hypocreales</taxon>
        <taxon>Clavicipitaceae</taxon>
        <taxon>Claviceps</taxon>
    </lineage>
</organism>
<gene>
    <name evidence="1" type="ORF">E4U42_007710</name>
</gene>
<dbReference type="AlphaFoldDB" id="A0A8K0J6E9"/>
<sequence length="78" mass="8440">MSPASATDGARKPQAWTESAKLREGRVIDWTKINMPGRTPKSLQNTWFILKKAWEESEKADGVCMDSGGGGSPAKSTT</sequence>
<proteinExistence type="predicted"/>
<feature type="non-terminal residue" evidence="1">
    <location>
        <position position="1"/>
    </location>
</feature>
<dbReference type="InterPro" id="IPR001005">
    <property type="entry name" value="SANT/Myb"/>
</dbReference>
<comment type="caution">
    <text evidence="1">The sequence shown here is derived from an EMBL/GenBank/DDBJ whole genome shotgun (WGS) entry which is preliminary data.</text>
</comment>